<gene>
    <name evidence="1" type="ORF">A2U01_0014953</name>
</gene>
<dbReference type="EMBL" id="LXQA010026245">
    <property type="protein sequence ID" value="MCH93999.1"/>
    <property type="molecule type" value="Genomic_DNA"/>
</dbReference>
<evidence type="ECO:0000313" key="2">
    <source>
        <dbReference type="Proteomes" id="UP000265520"/>
    </source>
</evidence>
<reference evidence="1 2" key="1">
    <citation type="journal article" date="2018" name="Front. Plant Sci.">
        <title>Red Clover (Trifolium pratense) and Zigzag Clover (T. medium) - A Picture of Genomic Similarities and Differences.</title>
        <authorList>
            <person name="Dluhosova J."/>
            <person name="Istvanek J."/>
            <person name="Nedelnik J."/>
            <person name="Repkova J."/>
        </authorList>
    </citation>
    <scope>NUCLEOTIDE SEQUENCE [LARGE SCALE GENOMIC DNA]</scope>
    <source>
        <strain evidence="2">cv. 10/8</strain>
        <tissue evidence="1">Leaf</tissue>
    </source>
</reference>
<protein>
    <submittedName>
        <fullName evidence="1">YIPF1-like protein</fullName>
    </submittedName>
</protein>
<organism evidence="1 2">
    <name type="scientific">Trifolium medium</name>
    <dbReference type="NCBI Taxonomy" id="97028"/>
    <lineage>
        <taxon>Eukaryota</taxon>
        <taxon>Viridiplantae</taxon>
        <taxon>Streptophyta</taxon>
        <taxon>Embryophyta</taxon>
        <taxon>Tracheophyta</taxon>
        <taxon>Spermatophyta</taxon>
        <taxon>Magnoliopsida</taxon>
        <taxon>eudicotyledons</taxon>
        <taxon>Gunneridae</taxon>
        <taxon>Pentapetalae</taxon>
        <taxon>rosids</taxon>
        <taxon>fabids</taxon>
        <taxon>Fabales</taxon>
        <taxon>Fabaceae</taxon>
        <taxon>Papilionoideae</taxon>
        <taxon>50 kb inversion clade</taxon>
        <taxon>NPAAA clade</taxon>
        <taxon>Hologalegina</taxon>
        <taxon>IRL clade</taxon>
        <taxon>Trifolieae</taxon>
        <taxon>Trifolium</taxon>
    </lineage>
</organism>
<dbReference type="AlphaFoldDB" id="A0A392N491"/>
<accession>A0A392N491</accession>
<feature type="non-terminal residue" evidence="1">
    <location>
        <position position="1"/>
    </location>
</feature>
<keyword evidence="2" id="KW-1185">Reference proteome</keyword>
<proteinExistence type="predicted"/>
<sequence length="53" mass="6216">KDISVANMCRLSWGLGGNEWLWRRRLFAWEKQLWGECCTVVANIMLQVDTSDE</sequence>
<comment type="caution">
    <text evidence="1">The sequence shown here is derived from an EMBL/GenBank/DDBJ whole genome shotgun (WGS) entry which is preliminary data.</text>
</comment>
<dbReference type="Proteomes" id="UP000265520">
    <property type="component" value="Unassembled WGS sequence"/>
</dbReference>
<name>A0A392N491_9FABA</name>
<evidence type="ECO:0000313" key="1">
    <source>
        <dbReference type="EMBL" id="MCH93999.1"/>
    </source>
</evidence>